<dbReference type="Proteomes" id="UP001583172">
    <property type="component" value="Unassembled WGS sequence"/>
</dbReference>
<gene>
    <name evidence="9" type="ORF">VTJ49DRAFT_5042</name>
</gene>
<feature type="compositionally biased region" description="Low complexity" evidence="8">
    <location>
        <begin position="25"/>
        <end position="57"/>
    </location>
</feature>
<evidence type="ECO:0000256" key="2">
    <source>
        <dbReference type="ARBA" id="ARBA00009360"/>
    </source>
</evidence>
<keyword evidence="3" id="KW-0809">Transit peptide</keyword>
<keyword evidence="10" id="KW-1185">Reference proteome</keyword>
<dbReference type="PANTHER" id="PTHR39150">
    <property type="entry name" value="54S RIBOSOMAL PROTEIN L28, MITOCHONDRIAL"/>
    <property type="match status" value="1"/>
</dbReference>
<evidence type="ECO:0000313" key="9">
    <source>
        <dbReference type="EMBL" id="KAL1836530.1"/>
    </source>
</evidence>
<protein>
    <recommendedName>
        <fullName evidence="7">Large ribosomal subunit protein mL40</fullName>
    </recommendedName>
</protein>
<evidence type="ECO:0000256" key="1">
    <source>
        <dbReference type="ARBA" id="ARBA00004173"/>
    </source>
</evidence>
<feature type="region of interest" description="Disordered" evidence="8">
    <location>
        <begin position="25"/>
        <end position="95"/>
    </location>
</feature>
<comment type="subcellular location">
    <subcellularLocation>
        <location evidence="1">Mitochondrion</location>
    </subcellularLocation>
</comment>
<keyword evidence="4" id="KW-0689">Ribosomal protein</keyword>
<dbReference type="InterPro" id="IPR019192">
    <property type="entry name" value="Ribosomal_mL40"/>
</dbReference>
<keyword evidence="5" id="KW-0496">Mitochondrion</keyword>
<evidence type="ECO:0000256" key="8">
    <source>
        <dbReference type="SAM" id="MobiDB-lite"/>
    </source>
</evidence>
<accession>A0ABR3V4I6</accession>
<comment type="caution">
    <text evidence="9">The sequence shown here is derived from an EMBL/GenBank/DDBJ whole genome shotgun (WGS) entry which is preliminary data.</text>
</comment>
<dbReference type="InterPro" id="IPR042831">
    <property type="entry name" value="Ribosomal_mL40_fung"/>
</dbReference>
<dbReference type="Pfam" id="PF09812">
    <property type="entry name" value="MRP-L28"/>
    <property type="match status" value="1"/>
</dbReference>
<sequence length="222" mass="24830">MSFPLPSLRGLASRLLTRPTVSAPLLTLRPPTTPTAPCLASAARPLSTSPSLLAPPGAKGGKGAQQKGGKPGGKPGDKNANKRRRKGEVQERDPKVINMLRHMAILSPRRIPPPLRMGRNRYLRHWTIHRAWLLFRRQQRHLREANLMRQYQSMHRACEELRKTAGPGTREEGYLYRVAMEKKGVYGLNSIPIEYARAQTETPARVAWNHEWKASEAGAGRG</sequence>
<comment type="similarity">
    <text evidence="2">Belongs to the mitochondrion-specific ribosomal protein mL40 family.</text>
</comment>
<reference evidence="9 10" key="1">
    <citation type="journal article" date="2024" name="Commun. Biol.">
        <title>Comparative genomic analysis of thermophilic fungi reveals convergent evolutionary adaptations and gene losses.</title>
        <authorList>
            <person name="Steindorff A.S."/>
            <person name="Aguilar-Pontes M.V."/>
            <person name="Robinson A.J."/>
            <person name="Andreopoulos B."/>
            <person name="LaButti K."/>
            <person name="Kuo A."/>
            <person name="Mondo S."/>
            <person name="Riley R."/>
            <person name="Otillar R."/>
            <person name="Haridas S."/>
            <person name="Lipzen A."/>
            <person name="Grimwood J."/>
            <person name="Schmutz J."/>
            <person name="Clum A."/>
            <person name="Reid I.D."/>
            <person name="Moisan M.C."/>
            <person name="Butler G."/>
            <person name="Nguyen T.T.M."/>
            <person name="Dewar K."/>
            <person name="Conant G."/>
            <person name="Drula E."/>
            <person name="Henrissat B."/>
            <person name="Hansel C."/>
            <person name="Singer S."/>
            <person name="Hutchinson M.I."/>
            <person name="de Vries R.P."/>
            <person name="Natvig D.O."/>
            <person name="Powell A.J."/>
            <person name="Tsang A."/>
            <person name="Grigoriev I.V."/>
        </authorList>
    </citation>
    <scope>NUCLEOTIDE SEQUENCE [LARGE SCALE GENOMIC DNA]</scope>
    <source>
        <strain evidence="9 10">CBS 620.91</strain>
    </source>
</reference>
<keyword evidence="6" id="KW-0687">Ribonucleoprotein</keyword>
<proteinExistence type="inferred from homology"/>
<evidence type="ECO:0000256" key="6">
    <source>
        <dbReference type="ARBA" id="ARBA00023274"/>
    </source>
</evidence>
<evidence type="ECO:0000256" key="3">
    <source>
        <dbReference type="ARBA" id="ARBA00022946"/>
    </source>
</evidence>
<dbReference type="EMBL" id="JAZGSY010000399">
    <property type="protein sequence ID" value="KAL1836530.1"/>
    <property type="molecule type" value="Genomic_DNA"/>
</dbReference>
<evidence type="ECO:0000256" key="7">
    <source>
        <dbReference type="ARBA" id="ARBA00035192"/>
    </source>
</evidence>
<evidence type="ECO:0000256" key="5">
    <source>
        <dbReference type="ARBA" id="ARBA00023128"/>
    </source>
</evidence>
<name>A0ABR3V4I6_HUMIN</name>
<dbReference type="Gene3D" id="6.10.250.3440">
    <property type="match status" value="1"/>
</dbReference>
<organism evidence="9 10">
    <name type="scientific">Humicola insolens</name>
    <name type="common">Soft-rot fungus</name>
    <dbReference type="NCBI Taxonomy" id="85995"/>
    <lineage>
        <taxon>Eukaryota</taxon>
        <taxon>Fungi</taxon>
        <taxon>Dikarya</taxon>
        <taxon>Ascomycota</taxon>
        <taxon>Pezizomycotina</taxon>
        <taxon>Sordariomycetes</taxon>
        <taxon>Sordariomycetidae</taxon>
        <taxon>Sordariales</taxon>
        <taxon>Chaetomiaceae</taxon>
        <taxon>Mycothermus</taxon>
    </lineage>
</organism>
<dbReference type="PANTHER" id="PTHR39150:SF1">
    <property type="entry name" value="LARGE RIBOSOMAL SUBUNIT PROTEIN ML40"/>
    <property type="match status" value="1"/>
</dbReference>
<evidence type="ECO:0000313" key="10">
    <source>
        <dbReference type="Proteomes" id="UP001583172"/>
    </source>
</evidence>
<evidence type="ECO:0000256" key="4">
    <source>
        <dbReference type="ARBA" id="ARBA00022980"/>
    </source>
</evidence>